<dbReference type="AlphaFoldDB" id="A0A7D6JS40"/>
<dbReference type="PANTHER" id="PTHR15629">
    <property type="entry name" value="SH3YL1 PROTEIN"/>
    <property type="match status" value="1"/>
</dbReference>
<dbReference type="KEGG" id="tsq:D3A95_11530"/>
<feature type="transmembrane region" description="Helical" evidence="1">
    <location>
        <begin position="15"/>
        <end position="36"/>
    </location>
</feature>
<dbReference type="InterPro" id="IPR051702">
    <property type="entry name" value="SH3_domain_YSC84-like"/>
</dbReference>
<organism evidence="3 4">
    <name type="scientific">Thermosynechococcus sichuanensis E542</name>
    <dbReference type="NCBI Taxonomy" id="2016101"/>
    <lineage>
        <taxon>Bacteria</taxon>
        <taxon>Bacillati</taxon>
        <taxon>Cyanobacteriota</taxon>
        <taxon>Cyanophyceae</taxon>
        <taxon>Acaryochloridales</taxon>
        <taxon>Thermosynechococcaceae</taxon>
        <taxon>Thermosynechococcus</taxon>
        <taxon>Thermosynechococcus sichuanensis</taxon>
    </lineage>
</organism>
<dbReference type="CDD" id="cd11524">
    <property type="entry name" value="SYLF"/>
    <property type="match status" value="1"/>
</dbReference>
<dbReference type="GO" id="GO:0035091">
    <property type="term" value="F:phosphatidylinositol binding"/>
    <property type="evidence" value="ECO:0007669"/>
    <property type="project" value="TreeGrafter"/>
</dbReference>
<dbReference type="InterPro" id="IPR007461">
    <property type="entry name" value="Ysc84_actin-binding"/>
</dbReference>
<keyword evidence="1" id="KW-0812">Transmembrane</keyword>
<dbReference type="Pfam" id="PF04366">
    <property type="entry name" value="Ysc84"/>
    <property type="match status" value="1"/>
</dbReference>
<sequence>MREIAMELGFVMGRLYQVGSVMGGAIALVFIPYATLAQNTPDSRMVQRVENATFVLGEFTFNSNNRIPPKIIQRAQGIAIIPNVVQAGFIFGGRRGAGILLVRNENNEWSKPAFITMTGGSFGLQIGAQSTDVVLAFMDKSVVMRSLAQSFRLGGNVSVAAGPVGGEVVSPTDPSPQVFSYTRSAGLFAGVALEGANISFDRSASTRFYGRRNLTPTQIFENSPPLPSPPVLNGLYNALARAAR</sequence>
<name>A0A7D6JS40_9CYAN</name>
<evidence type="ECO:0000259" key="2">
    <source>
        <dbReference type="Pfam" id="PF04366"/>
    </source>
</evidence>
<dbReference type="PANTHER" id="PTHR15629:SF2">
    <property type="entry name" value="SH3 DOMAIN-CONTAINING YSC84-LIKE PROTEIN 1"/>
    <property type="match status" value="1"/>
</dbReference>
<keyword evidence="4" id="KW-1185">Reference proteome</keyword>
<keyword evidence="1" id="KW-0472">Membrane</keyword>
<reference evidence="4" key="1">
    <citation type="submission" date="2018-09" db="EMBL/GenBank/DDBJ databases">
        <title>Complete genome sequence of thermophilic cyanobacteria strain Thermosynechococcus elongatus PKUAC-SCTE542.</title>
        <authorList>
            <person name="Liang Y."/>
            <person name="Tang J."/>
            <person name="Daroch M."/>
        </authorList>
    </citation>
    <scope>NUCLEOTIDE SEQUENCE [LARGE SCALE GENOMIC DNA]</scope>
    <source>
        <strain evidence="4">E542</strain>
    </source>
</reference>
<evidence type="ECO:0000313" key="3">
    <source>
        <dbReference type="EMBL" id="QLL29497.1"/>
    </source>
</evidence>
<gene>
    <name evidence="3" type="ORF">D3A95_11530</name>
</gene>
<dbReference type="Proteomes" id="UP000261812">
    <property type="component" value="Chromosome"/>
</dbReference>
<evidence type="ECO:0000313" key="4">
    <source>
        <dbReference type="Proteomes" id="UP000261812"/>
    </source>
</evidence>
<protein>
    <submittedName>
        <fullName evidence="3">Lipid-binding SYLF domain-containing protein</fullName>
    </submittedName>
</protein>
<proteinExistence type="predicted"/>
<accession>A0A7D6JS40</accession>
<feature type="domain" description="Ysc84 actin-binding" evidence="2">
    <location>
        <begin position="118"/>
        <end position="242"/>
    </location>
</feature>
<evidence type="ECO:0000256" key="1">
    <source>
        <dbReference type="SAM" id="Phobius"/>
    </source>
</evidence>
<dbReference type="EMBL" id="CP032152">
    <property type="protein sequence ID" value="QLL29497.1"/>
    <property type="molecule type" value="Genomic_DNA"/>
</dbReference>
<keyword evidence="1" id="KW-1133">Transmembrane helix</keyword>